<dbReference type="KEGG" id="tig:THII_3103"/>
<dbReference type="EMBL" id="AP014633">
    <property type="protein sequence ID" value="BAP57400.1"/>
    <property type="molecule type" value="Genomic_DNA"/>
</dbReference>
<gene>
    <name evidence="1" type="ORF">THII_3103</name>
</gene>
<evidence type="ECO:0000313" key="2">
    <source>
        <dbReference type="Proteomes" id="UP000031623"/>
    </source>
</evidence>
<dbReference type="HOGENOM" id="CLU_2120004_0_0_6"/>
<accession>A0A090APH8</accession>
<proteinExistence type="predicted"/>
<dbReference type="OrthoDB" id="5623992at2"/>
<name>A0A090APH8_9GAMM</name>
<evidence type="ECO:0000313" key="1">
    <source>
        <dbReference type="EMBL" id="BAP57400.1"/>
    </source>
</evidence>
<reference evidence="1 2" key="1">
    <citation type="journal article" date="2014" name="ISME J.">
        <title>Ecophysiology of Thioploca ingrica as revealed by the complete genome sequence supplemented with proteomic evidence.</title>
        <authorList>
            <person name="Kojima H."/>
            <person name="Ogura Y."/>
            <person name="Yamamoto N."/>
            <person name="Togashi T."/>
            <person name="Mori H."/>
            <person name="Watanabe T."/>
            <person name="Nemoto F."/>
            <person name="Kurokawa K."/>
            <person name="Hayashi T."/>
            <person name="Fukui M."/>
        </authorList>
    </citation>
    <scope>NUCLEOTIDE SEQUENCE [LARGE SCALE GENOMIC DNA]</scope>
</reference>
<dbReference type="Proteomes" id="UP000031623">
    <property type="component" value="Chromosome"/>
</dbReference>
<protein>
    <submittedName>
        <fullName evidence="1">Uncharacterized protein</fullName>
    </submittedName>
</protein>
<dbReference type="AlphaFoldDB" id="A0A090APH8"/>
<keyword evidence="2" id="KW-1185">Reference proteome</keyword>
<organism evidence="1 2">
    <name type="scientific">Thioploca ingrica</name>
    <dbReference type="NCBI Taxonomy" id="40754"/>
    <lineage>
        <taxon>Bacteria</taxon>
        <taxon>Pseudomonadati</taxon>
        <taxon>Pseudomonadota</taxon>
        <taxon>Gammaproteobacteria</taxon>
        <taxon>Thiotrichales</taxon>
        <taxon>Thiotrichaceae</taxon>
        <taxon>Thioploca</taxon>
    </lineage>
</organism>
<dbReference type="STRING" id="40754.THII_3103"/>
<sequence length="116" mass="13544">MMKAISDFNDSELWIIKTTLQERYKQDIEMQLADSELKLDPLGSNLTWCPTVYWEVKGVSFVIFKTAPQRYRCQFFYDEQEHYGTGIEEYDNIADCVTTLLQVQADQAGQKELQDS</sequence>